<evidence type="ECO:0000313" key="3">
    <source>
        <dbReference type="Proteomes" id="UP000031843"/>
    </source>
</evidence>
<dbReference type="Proteomes" id="UP000031843">
    <property type="component" value="Chromosome secondary"/>
</dbReference>
<name>A0A0C4YPI1_9BURK</name>
<organism evidence="2 3">
    <name type="scientific">Cupriavidus basilensis</name>
    <dbReference type="NCBI Taxonomy" id="68895"/>
    <lineage>
        <taxon>Bacteria</taxon>
        <taxon>Pseudomonadati</taxon>
        <taxon>Pseudomonadota</taxon>
        <taxon>Betaproteobacteria</taxon>
        <taxon>Burkholderiales</taxon>
        <taxon>Burkholderiaceae</taxon>
        <taxon>Cupriavidus</taxon>
    </lineage>
</organism>
<proteinExistence type="predicted"/>
<feature type="region of interest" description="Disordered" evidence="1">
    <location>
        <begin position="33"/>
        <end position="55"/>
    </location>
</feature>
<sequence>MWPQALEHVAESARAQDGRCDWLLRQMRFDLHVPSDGKKSGRGTEGGQFDDVPNA</sequence>
<gene>
    <name evidence="2" type="ORF">RR42_s0901</name>
</gene>
<accession>A0A0C4YPI1</accession>
<dbReference type="EMBL" id="CP010537">
    <property type="protein sequence ID" value="AJG22491.1"/>
    <property type="molecule type" value="Genomic_DNA"/>
</dbReference>
<evidence type="ECO:0000313" key="2">
    <source>
        <dbReference type="EMBL" id="AJG22491.1"/>
    </source>
</evidence>
<dbReference type="AlphaFoldDB" id="A0A0C4YPI1"/>
<dbReference type="KEGG" id="cbw:RR42_s0901"/>
<reference evidence="2 3" key="1">
    <citation type="journal article" date="2015" name="Genome Announc.">
        <title>Complete Genome Sequence of Cupriavidus basilensis 4G11, Isolated from the Oak Ridge Field Research Center Site.</title>
        <authorList>
            <person name="Ray J."/>
            <person name="Waters R.J."/>
            <person name="Skerker J.M."/>
            <person name="Kuehl J.V."/>
            <person name="Price M.N."/>
            <person name="Huang J."/>
            <person name="Chakraborty R."/>
            <person name="Arkin A.P."/>
            <person name="Deutschbauer A."/>
        </authorList>
    </citation>
    <scope>NUCLEOTIDE SEQUENCE [LARGE SCALE GENOMIC DNA]</scope>
    <source>
        <strain evidence="2">4G11</strain>
    </source>
</reference>
<evidence type="ECO:0000256" key="1">
    <source>
        <dbReference type="SAM" id="MobiDB-lite"/>
    </source>
</evidence>
<protein>
    <submittedName>
        <fullName evidence="2">Uncharacterized protein</fullName>
    </submittedName>
</protein>
<keyword evidence="3" id="KW-1185">Reference proteome</keyword>